<dbReference type="InterPro" id="IPR008271">
    <property type="entry name" value="Ser/Thr_kinase_AS"/>
</dbReference>
<dbReference type="Pfam" id="PF07714">
    <property type="entry name" value="PK_Tyr_Ser-Thr"/>
    <property type="match status" value="1"/>
</dbReference>
<dbReference type="Gene3D" id="1.25.40.20">
    <property type="entry name" value="Ankyrin repeat-containing domain"/>
    <property type="match status" value="2"/>
</dbReference>
<dbReference type="SMART" id="SM00671">
    <property type="entry name" value="SEL1"/>
    <property type="match status" value="1"/>
</dbReference>
<dbReference type="GO" id="GO:0005524">
    <property type="term" value="F:ATP binding"/>
    <property type="evidence" value="ECO:0007669"/>
    <property type="project" value="UniProtKB-KW"/>
</dbReference>
<comment type="similarity">
    <text evidence="1">Belongs to the protein kinase superfamily. TKL Ser/Thr protein kinase family.</text>
</comment>
<dbReference type="InterPro" id="IPR036770">
    <property type="entry name" value="Ankyrin_rpt-contain_sf"/>
</dbReference>
<evidence type="ECO:0000313" key="7">
    <source>
        <dbReference type="EMBL" id="OXV08619.1"/>
    </source>
</evidence>
<reference evidence="7 8" key="1">
    <citation type="journal article" date="2015" name="Environ. Microbiol.">
        <title>Metagenome sequence of Elaphomyces granulatus from sporocarp tissue reveals Ascomycota ectomycorrhizal fingerprints of genome expansion and a Proteobacteria-rich microbiome.</title>
        <authorList>
            <person name="Quandt C.A."/>
            <person name="Kohler A."/>
            <person name="Hesse C.N."/>
            <person name="Sharpton T.J."/>
            <person name="Martin F."/>
            <person name="Spatafora J.W."/>
        </authorList>
    </citation>
    <scope>NUCLEOTIDE SEQUENCE [LARGE SCALE GENOMIC DNA]</scope>
    <source>
        <strain evidence="7 8">OSC145934</strain>
    </source>
</reference>
<evidence type="ECO:0000259" key="6">
    <source>
        <dbReference type="PROSITE" id="PS50011"/>
    </source>
</evidence>
<dbReference type="Gene3D" id="1.25.40.10">
    <property type="entry name" value="Tetratricopeptide repeat domain"/>
    <property type="match status" value="1"/>
</dbReference>
<dbReference type="InterPro" id="IPR000719">
    <property type="entry name" value="Prot_kinase_dom"/>
</dbReference>
<dbReference type="PROSITE" id="PS50088">
    <property type="entry name" value="ANK_REPEAT"/>
    <property type="match status" value="2"/>
</dbReference>
<name>A0A232LWT1_9EURO</name>
<feature type="repeat" description="ANK" evidence="4">
    <location>
        <begin position="603"/>
        <end position="638"/>
    </location>
</feature>
<dbReference type="PANTHER" id="PTHR44329:SF298">
    <property type="entry name" value="MIXED LINEAGE KINASE DOMAIN-LIKE PROTEIN"/>
    <property type="match status" value="1"/>
</dbReference>
<dbReference type="OrthoDB" id="626167at2759"/>
<dbReference type="SMART" id="SM00248">
    <property type="entry name" value="ANK"/>
    <property type="match status" value="7"/>
</dbReference>
<dbReference type="InterPro" id="IPR051681">
    <property type="entry name" value="Ser/Thr_Kinases-Pseudokinases"/>
</dbReference>
<keyword evidence="2" id="KW-0547">Nucleotide-binding</keyword>
<dbReference type="GO" id="GO:0004672">
    <property type="term" value="F:protein kinase activity"/>
    <property type="evidence" value="ECO:0007669"/>
    <property type="project" value="InterPro"/>
</dbReference>
<feature type="repeat" description="ANK" evidence="4">
    <location>
        <begin position="865"/>
        <end position="897"/>
    </location>
</feature>
<feature type="domain" description="Protein kinase" evidence="6">
    <location>
        <begin position="64"/>
        <end position="409"/>
    </location>
</feature>
<proteinExistence type="inferred from homology"/>
<dbReference type="InterPro" id="IPR001245">
    <property type="entry name" value="Ser-Thr/Tyr_kinase_cat_dom"/>
</dbReference>
<dbReference type="InterPro" id="IPR011009">
    <property type="entry name" value="Kinase-like_dom_sf"/>
</dbReference>
<comment type="caution">
    <text evidence="7">The sequence shown here is derived from an EMBL/GenBank/DDBJ whole genome shotgun (WGS) entry which is preliminary data.</text>
</comment>
<sequence>MDVFGTTSTYIGPRTSFKKSSVVPAVTLHSAVHSATQTNLQDDLISFLSYVRTKEIPIIPIGLPDVRCVLGQGLSFLVNGAEVPETYIDRLSGVEFPKGMIVAMKRSAVHDGMADIIGSRIKVLFNEALTMCHPPLLAHPNIVKLLGICFEIEGPMVAGLAMPVLVVECAESGNLAEVLETARKEERPLGFEEKLALCVDVAHGLEILHACDIVHGDVKCENVLVFENDCQNVNDEPDEPSEVPLDIFGDRLLTDLIESRYICKLTDFGISTHTAENIILGGSRPWQAPECTRGAYFKLEGAKCTDIYSFGMLLWRVMLDGDPFKSLGEFEGNTAKDRREKRNDAIALLKEEDRLVKHVCDSLTMSGKFSNQQLDMLHDVIRITLTKDPSSRELDIGRLIRLLMPNKWYQRRHPVSPRRISIDLNIQLLDIEKDFASFKKISQVAKQRIVNSFQAYAKGSTGQNTDGAAAFQLAICYAMGFGVPVESNKCLKWLAIAANEGSRPAREALPLVAKAFDIKIGDQVDIQKADRPLLVLSSPSGDRGDTSSRELLETELSGDEKKKDVGTEDSCADWTMFQAAEVCRYDIIELLLSQGVKPEISEDGVTPLHFLSTWDENIAERLGQKLILAGADVNARAKRGVSVGGTPLMWSVYGDHLTHSAILIRLGADPMVGTGDGIDALFFASQLHLASHLRLLLENLRPVQVRGHMRRLFEGAASGESRFARITRHTSKSNTAAIETLQLLLDWNHLFPDSVDPGENLLLALRSSLDSDYGPMNTDVHAAFIDKIHPEPSILIDLLQDSVTHCYPQLFDLLLKRKVPVTGKFDDDKTLLHLCARITDEVTSAKEFAPRLLELGIPVDSRDKSGYTPFMDAVLARQWNLADLLLAKGADPLSTNSDGYNVMGLCIKTLNLGAQKFLLKYCAARSDFCKPVFLVHPKRRISALQESAAMPVQRSHGMKVEAIGIFLLTLATCERENIDFCSDGILENATALDIATTSGNVHAVKNLVKHSAHLTSGKRAVELARAKLATVTEYLPKLNLERSIFIIENWNANTAKLADDWTNMRTIDDSHVNFSWEHIAPFTRNLQVLLDPKP</sequence>
<dbReference type="EMBL" id="NPHW01003984">
    <property type="protein sequence ID" value="OXV08619.1"/>
    <property type="molecule type" value="Genomic_DNA"/>
</dbReference>
<evidence type="ECO:0000256" key="2">
    <source>
        <dbReference type="ARBA" id="ARBA00022741"/>
    </source>
</evidence>
<keyword evidence="8" id="KW-1185">Reference proteome</keyword>
<dbReference type="GO" id="GO:0097527">
    <property type="term" value="P:necroptotic signaling pathway"/>
    <property type="evidence" value="ECO:0007669"/>
    <property type="project" value="TreeGrafter"/>
</dbReference>
<dbReference type="Gene3D" id="1.10.510.10">
    <property type="entry name" value="Transferase(Phosphotransferase) domain 1"/>
    <property type="match status" value="1"/>
</dbReference>
<dbReference type="PANTHER" id="PTHR44329">
    <property type="entry name" value="SERINE/THREONINE-PROTEIN KINASE TNNI3K-RELATED"/>
    <property type="match status" value="1"/>
</dbReference>
<dbReference type="AlphaFoldDB" id="A0A232LWT1"/>
<dbReference type="InterPro" id="IPR011990">
    <property type="entry name" value="TPR-like_helical_dom_sf"/>
</dbReference>
<gene>
    <name evidence="7" type="ORF">Egran_03617</name>
</gene>
<evidence type="ECO:0000256" key="5">
    <source>
        <dbReference type="SAM" id="MobiDB-lite"/>
    </source>
</evidence>
<evidence type="ECO:0000256" key="3">
    <source>
        <dbReference type="ARBA" id="ARBA00022840"/>
    </source>
</evidence>
<feature type="compositionally biased region" description="Basic and acidic residues" evidence="5">
    <location>
        <begin position="542"/>
        <end position="566"/>
    </location>
</feature>
<evidence type="ECO:0000313" key="8">
    <source>
        <dbReference type="Proteomes" id="UP000243515"/>
    </source>
</evidence>
<dbReference type="SUPFAM" id="SSF56112">
    <property type="entry name" value="Protein kinase-like (PK-like)"/>
    <property type="match status" value="1"/>
</dbReference>
<organism evidence="7 8">
    <name type="scientific">Elaphomyces granulatus</name>
    <dbReference type="NCBI Taxonomy" id="519963"/>
    <lineage>
        <taxon>Eukaryota</taxon>
        <taxon>Fungi</taxon>
        <taxon>Dikarya</taxon>
        <taxon>Ascomycota</taxon>
        <taxon>Pezizomycotina</taxon>
        <taxon>Eurotiomycetes</taxon>
        <taxon>Eurotiomycetidae</taxon>
        <taxon>Eurotiales</taxon>
        <taxon>Elaphomycetaceae</taxon>
        <taxon>Elaphomyces</taxon>
    </lineage>
</organism>
<accession>A0A232LWT1</accession>
<dbReference type="InterPro" id="IPR006597">
    <property type="entry name" value="Sel1-like"/>
</dbReference>
<keyword evidence="3" id="KW-0067">ATP-binding</keyword>
<dbReference type="PROSITE" id="PS00108">
    <property type="entry name" value="PROTEIN_KINASE_ST"/>
    <property type="match status" value="1"/>
</dbReference>
<dbReference type="PROSITE" id="PS50011">
    <property type="entry name" value="PROTEIN_KINASE_DOM"/>
    <property type="match status" value="1"/>
</dbReference>
<evidence type="ECO:0000256" key="4">
    <source>
        <dbReference type="PROSITE-ProRule" id="PRU00023"/>
    </source>
</evidence>
<feature type="region of interest" description="Disordered" evidence="5">
    <location>
        <begin position="536"/>
        <end position="566"/>
    </location>
</feature>
<evidence type="ECO:0000256" key="1">
    <source>
        <dbReference type="ARBA" id="ARBA00005843"/>
    </source>
</evidence>
<keyword evidence="4" id="KW-0040">ANK repeat</keyword>
<dbReference type="Proteomes" id="UP000243515">
    <property type="component" value="Unassembled WGS sequence"/>
</dbReference>
<dbReference type="InterPro" id="IPR002110">
    <property type="entry name" value="Ankyrin_rpt"/>
</dbReference>
<dbReference type="SMART" id="SM00220">
    <property type="entry name" value="S_TKc"/>
    <property type="match status" value="1"/>
</dbReference>
<protein>
    <recommendedName>
        <fullName evidence="6">Protein kinase domain-containing protein</fullName>
    </recommendedName>
</protein>
<dbReference type="SUPFAM" id="SSF48403">
    <property type="entry name" value="Ankyrin repeat"/>
    <property type="match status" value="2"/>
</dbReference>